<evidence type="ECO:0000256" key="2">
    <source>
        <dbReference type="SAM" id="MobiDB-lite"/>
    </source>
</evidence>
<keyword evidence="3" id="KW-0812">Transmembrane</keyword>
<dbReference type="AlphaFoldDB" id="A0A2J9UXM5"/>
<keyword evidence="3" id="KW-0472">Membrane</keyword>
<dbReference type="EMBL" id="LOSJ02000002">
    <property type="protein sequence ID" value="PNM56276.1"/>
    <property type="molecule type" value="Genomic_DNA"/>
</dbReference>
<organism evidence="4 5">
    <name type="scientific">Vibrio mimicus</name>
    <dbReference type="NCBI Taxonomy" id="674"/>
    <lineage>
        <taxon>Bacteria</taxon>
        <taxon>Pseudomonadati</taxon>
        <taxon>Pseudomonadota</taxon>
        <taxon>Gammaproteobacteria</taxon>
        <taxon>Vibrionales</taxon>
        <taxon>Vibrionaceae</taxon>
        <taxon>Vibrio</taxon>
    </lineage>
</organism>
<dbReference type="STRING" id="674.VM_04650"/>
<accession>A0A2J9UXM5</accession>
<keyword evidence="3" id="KW-1133">Transmembrane helix</keyword>
<name>A0A2J9UXM5_VIBMI</name>
<dbReference type="OrthoDB" id="5600183at2"/>
<dbReference type="InterPro" id="IPR021244">
    <property type="entry name" value="DUF2802"/>
</dbReference>
<dbReference type="RefSeq" id="WP_080551371.1">
    <property type="nucleotide sequence ID" value="NZ_CAWMSS010000001.1"/>
</dbReference>
<evidence type="ECO:0000256" key="3">
    <source>
        <dbReference type="SAM" id="Phobius"/>
    </source>
</evidence>
<dbReference type="Pfam" id="PF10975">
    <property type="entry name" value="DUF2802"/>
    <property type="match status" value="1"/>
</dbReference>
<evidence type="ECO:0000313" key="5">
    <source>
        <dbReference type="Proteomes" id="UP000053748"/>
    </source>
</evidence>
<keyword evidence="1" id="KW-0175">Coiled coil</keyword>
<evidence type="ECO:0000256" key="1">
    <source>
        <dbReference type="SAM" id="Coils"/>
    </source>
</evidence>
<evidence type="ECO:0000313" key="4">
    <source>
        <dbReference type="EMBL" id="PNM56276.1"/>
    </source>
</evidence>
<sequence>MGRHGSYVMVDLIWLTPPVMAGGLVFVVLCIMLALWRLKRGQHRQSETLRQQIRNLDKELQKSNKQLLEVRSVMVGLGQKVSEQQDIIRHLNERLLELENTDSDARLYTRASKMVQLGADLNELIQECELPKAEAELMMSLQNKLAGKESIPPLESHPEGRGQARKAKP</sequence>
<comment type="caution">
    <text evidence="4">The sequence shown here is derived from an EMBL/GenBank/DDBJ whole genome shotgun (WGS) entry which is preliminary data.</text>
</comment>
<feature type="transmembrane region" description="Helical" evidence="3">
    <location>
        <begin position="12"/>
        <end position="36"/>
    </location>
</feature>
<proteinExistence type="predicted"/>
<gene>
    <name evidence="4" type="ORF">AL544_009370</name>
</gene>
<protein>
    <submittedName>
        <fullName evidence="4">DUF2802 domain-containing protein</fullName>
    </submittedName>
</protein>
<feature type="region of interest" description="Disordered" evidence="2">
    <location>
        <begin position="148"/>
        <end position="169"/>
    </location>
</feature>
<reference evidence="4" key="1">
    <citation type="submission" date="2017-12" db="EMBL/GenBank/DDBJ databases">
        <title>FDA dAtabase for Regulatory Grade micrObial Sequences (FDA-ARGOS): Supporting development and validation of Infectious Disease Dx tests.</title>
        <authorList>
            <person name="Hoffmann M."/>
            <person name="Allard M."/>
            <person name="Evans P."/>
            <person name="Brown E."/>
            <person name="Tallon L.J."/>
            <person name="Sadzewicz L."/>
            <person name="Sengamalay N."/>
            <person name="Ott S."/>
            <person name="Godinez A."/>
            <person name="Nagaraj S."/>
            <person name="Vavikolanu K."/>
            <person name="Aluvathingal J."/>
            <person name="Nadendla S."/>
            <person name="Hobson J."/>
            <person name="Sichtig H."/>
        </authorList>
    </citation>
    <scope>NUCLEOTIDE SEQUENCE [LARGE SCALE GENOMIC DNA]</scope>
    <source>
        <strain evidence="4">FDAARGOS_113</strain>
    </source>
</reference>
<keyword evidence="5" id="KW-1185">Reference proteome</keyword>
<dbReference type="Proteomes" id="UP000053748">
    <property type="component" value="Unassembled WGS sequence"/>
</dbReference>
<dbReference type="GeneID" id="93952610"/>
<feature type="coiled-coil region" evidence="1">
    <location>
        <begin position="39"/>
        <end position="101"/>
    </location>
</feature>